<comment type="caution">
    <text evidence="2">The sequence shown here is derived from an EMBL/GenBank/DDBJ whole genome shotgun (WGS) entry which is preliminary data.</text>
</comment>
<proteinExistence type="predicted"/>
<dbReference type="EMBL" id="RXOF01000005">
    <property type="protein sequence ID" value="RTQ50318.1"/>
    <property type="molecule type" value="Genomic_DNA"/>
</dbReference>
<name>A0A431U3W4_9BACT</name>
<dbReference type="Gene3D" id="3.40.960.10">
    <property type="entry name" value="VSR Endonuclease"/>
    <property type="match status" value="1"/>
</dbReference>
<dbReference type="OrthoDB" id="894178at2"/>
<evidence type="ECO:0000259" key="1">
    <source>
        <dbReference type="Pfam" id="PF04480"/>
    </source>
</evidence>
<dbReference type="InterPro" id="IPR007569">
    <property type="entry name" value="DUF559"/>
</dbReference>
<accession>A0A431U3W4</accession>
<evidence type="ECO:0000313" key="3">
    <source>
        <dbReference type="Proteomes" id="UP000282184"/>
    </source>
</evidence>
<protein>
    <submittedName>
        <fullName evidence="2">DUF559 domain-containing protein</fullName>
    </submittedName>
</protein>
<feature type="domain" description="DUF559" evidence="1">
    <location>
        <begin position="4"/>
        <end position="97"/>
    </location>
</feature>
<reference evidence="2 3" key="1">
    <citation type="submission" date="2018-12" db="EMBL/GenBank/DDBJ databases">
        <title>Hymenobacter gummosus sp. nov., isolated from a spring.</title>
        <authorList>
            <person name="Nie L."/>
        </authorList>
    </citation>
    <scope>NUCLEOTIDE SEQUENCE [LARGE SCALE GENOMIC DNA]</scope>
    <source>
        <strain evidence="2 3">KCTC 52166</strain>
    </source>
</reference>
<dbReference type="Proteomes" id="UP000282184">
    <property type="component" value="Unassembled WGS sequence"/>
</dbReference>
<organism evidence="2 3">
    <name type="scientific">Hymenobacter gummosus</name>
    <dbReference type="NCBI Taxonomy" id="1776032"/>
    <lineage>
        <taxon>Bacteria</taxon>
        <taxon>Pseudomonadati</taxon>
        <taxon>Bacteroidota</taxon>
        <taxon>Cytophagia</taxon>
        <taxon>Cytophagales</taxon>
        <taxon>Hymenobacteraceae</taxon>
        <taxon>Hymenobacter</taxon>
    </lineage>
</organism>
<keyword evidence="3" id="KW-1185">Reference proteome</keyword>
<sequence>MPHQEYAKRMELQSTEESMRLYFALKERGVPAKLEQFDGYKHIDISVPEAKVNIEVDGIHHNRDAKQALSDLKRTYYSFLRGYLTIRIPNSLVRNDKLLDETADYLVDMLNVNRSNNFSKRRN</sequence>
<evidence type="ECO:0000313" key="2">
    <source>
        <dbReference type="EMBL" id="RTQ50318.1"/>
    </source>
</evidence>
<dbReference type="Pfam" id="PF04480">
    <property type="entry name" value="DUF559"/>
    <property type="match status" value="1"/>
</dbReference>
<dbReference type="AlphaFoldDB" id="A0A431U3W4"/>
<gene>
    <name evidence="2" type="ORF">EJV47_11265</name>
</gene>